<evidence type="ECO:0000313" key="3">
    <source>
        <dbReference type="EMBL" id="KAG6417940.1"/>
    </source>
</evidence>
<dbReference type="Proteomes" id="UP000298416">
    <property type="component" value="Unassembled WGS sequence"/>
</dbReference>
<protein>
    <recommendedName>
        <fullName evidence="5">GAG-pre-integrase domain-containing protein</fullName>
    </recommendedName>
</protein>
<accession>A0A8X8XPY3</accession>
<gene>
    <name evidence="3" type="ORF">SASPL_120137</name>
</gene>
<evidence type="ECO:0008006" key="5">
    <source>
        <dbReference type="Google" id="ProtNLM"/>
    </source>
</evidence>
<reference evidence="3" key="1">
    <citation type="submission" date="2018-01" db="EMBL/GenBank/DDBJ databases">
        <authorList>
            <person name="Mao J.F."/>
        </authorList>
    </citation>
    <scope>NUCLEOTIDE SEQUENCE</scope>
    <source>
        <strain evidence="3">Huo1</strain>
        <tissue evidence="3">Leaf</tissue>
    </source>
</reference>
<dbReference type="EMBL" id="PNBA02000007">
    <property type="protein sequence ID" value="KAG6417940.1"/>
    <property type="molecule type" value="Genomic_DNA"/>
</dbReference>
<evidence type="ECO:0000313" key="4">
    <source>
        <dbReference type="Proteomes" id="UP000298416"/>
    </source>
</evidence>
<sequence>MGESSNFAQPSIPKFDGDYDHWSLLMENLLRSKEYFDVVKDGVEEPVNEEVLTEAQKKTLADARLKDLKAKNYLFSAIDKSILKTITLKETSKQLWDSMKTKLGHFQYECPMEGKANYAEIDEEEGDVLLMAYTPIQEEKEEAWFLDSGCSNHMSGDKSWFSKLDEDFRCSVKLGNNSRLSVIGKGDVNLCVNGRSLIISDVYLIPELTSNLVSLGQFVQKGCEILMHHGVCKLYHPDLGLIMQSRMTTNRLFKIMATKYSMVATEECLKTTTMDDLQLWHRRYGHLNYKGLRKLKYQNMVRGIPHLNTEGAEKCVSCLVGKQHRESIPKKSLWRSSRRLQLKIKESEAEQLVWEDRESEVEENMEEAVQERETEQNEEGVQDTVPIPIQTPTAQRIRRKPAYLLDYETRGEEEDEEIAGLVLFVSNNDPTTLSSLLGYLKPFPTAIKLIEAYSAFVKYCLISEPTESHWK</sequence>
<keyword evidence="4" id="KW-1185">Reference proteome</keyword>
<dbReference type="Pfam" id="PF13976">
    <property type="entry name" value="gag_pre-integrs"/>
    <property type="match status" value="1"/>
</dbReference>
<reference evidence="3" key="2">
    <citation type="submission" date="2020-08" db="EMBL/GenBank/DDBJ databases">
        <title>Plant Genome Project.</title>
        <authorList>
            <person name="Zhang R.-G."/>
        </authorList>
    </citation>
    <scope>NUCLEOTIDE SEQUENCE</scope>
    <source>
        <strain evidence="3">Huo1</strain>
        <tissue evidence="3">Leaf</tissue>
    </source>
</reference>
<dbReference type="InterPro" id="IPR025724">
    <property type="entry name" value="GAG-pre-integrase_dom"/>
</dbReference>
<feature type="domain" description="Retrovirus-related Pol polyprotein from transposon TNT 1-94-like beta-barrel" evidence="2">
    <location>
        <begin position="144"/>
        <end position="223"/>
    </location>
</feature>
<dbReference type="Pfam" id="PF14223">
    <property type="entry name" value="Retrotran_gag_2"/>
    <property type="match status" value="1"/>
</dbReference>
<organism evidence="3">
    <name type="scientific">Salvia splendens</name>
    <name type="common">Scarlet sage</name>
    <dbReference type="NCBI Taxonomy" id="180675"/>
    <lineage>
        <taxon>Eukaryota</taxon>
        <taxon>Viridiplantae</taxon>
        <taxon>Streptophyta</taxon>
        <taxon>Embryophyta</taxon>
        <taxon>Tracheophyta</taxon>
        <taxon>Spermatophyta</taxon>
        <taxon>Magnoliopsida</taxon>
        <taxon>eudicotyledons</taxon>
        <taxon>Gunneridae</taxon>
        <taxon>Pentapetalae</taxon>
        <taxon>asterids</taxon>
        <taxon>lamiids</taxon>
        <taxon>Lamiales</taxon>
        <taxon>Lamiaceae</taxon>
        <taxon>Nepetoideae</taxon>
        <taxon>Mentheae</taxon>
        <taxon>Salviinae</taxon>
        <taxon>Salvia</taxon>
        <taxon>Salvia subgen. Calosphace</taxon>
        <taxon>core Calosphace</taxon>
    </lineage>
</organism>
<name>A0A8X8XPY3_SALSN</name>
<dbReference type="InterPro" id="IPR054722">
    <property type="entry name" value="PolX-like_BBD"/>
</dbReference>
<dbReference type="AlphaFoldDB" id="A0A8X8XPY3"/>
<dbReference type="Pfam" id="PF22936">
    <property type="entry name" value="Pol_BBD"/>
    <property type="match status" value="1"/>
</dbReference>
<evidence type="ECO:0000259" key="2">
    <source>
        <dbReference type="Pfam" id="PF22936"/>
    </source>
</evidence>
<evidence type="ECO:0000259" key="1">
    <source>
        <dbReference type="Pfam" id="PF13976"/>
    </source>
</evidence>
<proteinExistence type="predicted"/>
<feature type="domain" description="GAG-pre-integrase" evidence="1">
    <location>
        <begin position="263"/>
        <end position="323"/>
    </location>
</feature>
<comment type="caution">
    <text evidence="3">The sequence shown here is derived from an EMBL/GenBank/DDBJ whole genome shotgun (WGS) entry which is preliminary data.</text>
</comment>